<feature type="domain" description="DPH-type MB" evidence="7">
    <location>
        <begin position="248"/>
        <end position="310"/>
    </location>
</feature>
<dbReference type="PROSITE" id="PS51074">
    <property type="entry name" value="DPH_MB"/>
    <property type="match status" value="1"/>
</dbReference>
<dbReference type="EMBL" id="JAADJG010001467">
    <property type="protein sequence ID" value="KAF4415920.1"/>
    <property type="molecule type" value="Genomic_DNA"/>
</dbReference>
<comment type="similarity">
    <text evidence="2">Belongs to the DPH4 family.</text>
</comment>
<dbReference type="CDD" id="cd06257">
    <property type="entry name" value="DnaJ"/>
    <property type="match status" value="1"/>
</dbReference>
<dbReference type="InterPro" id="IPR040922">
    <property type="entry name" value="Ribosomal_mL59_dom"/>
</dbReference>
<protein>
    <recommendedName>
        <fullName evidence="3">Diphthamide biosynthesis protein 4</fullName>
    </recommendedName>
</protein>
<comment type="caution">
    <text evidence="8">The sequence shown here is derived from an EMBL/GenBank/DDBJ whole genome shotgun (WGS) entry which is preliminary data.</text>
</comment>
<sequence length="330" mass="37588">MASTSQFIGLAKSLPAPLQRFFARYPPAAILPENAPKTRYQEERPNPFRFYKHPVTGKWQDPVYSQRRQAELVKMARENGVEDLLPETRKGTEYKLAHRVEHGLRVKGTGVGQKVKGHIHERHMIAKMEARRKAMLEMPSLIKRWKRPRMASSSTATHYQVLNLTPTLLDTQHDSTPLIKRAYHRALLRNHPDKVANSDSSTVFFTVDQIITALNILSSPSSRTAYDAALRVSRPSEAANRDGSFQTGVETVDLDDLAFDESQECWYCPCRCGNEHSYEFREADLEEVSDEGELVVGCLDCSLWLRVHFAVMEEDEQRTQPSNSTSKEKS</sequence>
<dbReference type="SUPFAM" id="SSF144217">
    <property type="entry name" value="CSL zinc finger"/>
    <property type="match status" value="1"/>
</dbReference>
<dbReference type="InterPro" id="IPR036869">
    <property type="entry name" value="J_dom_sf"/>
</dbReference>
<dbReference type="SUPFAM" id="SSF46565">
    <property type="entry name" value="Chaperone J-domain"/>
    <property type="match status" value="1"/>
</dbReference>
<dbReference type="GO" id="GO:0005762">
    <property type="term" value="C:mitochondrial large ribosomal subunit"/>
    <property type="evidence" value="ECO:0007669"/>
    <property type="project" value="InterPro"/>
</dbReference>
<dbReference type="InterPro" id="IPR007872">
    <property type="entry name" value="DPH_MB_dom"/>
</dbReference>
<dbReference type="Pfam" id="PF05207">
    <property type="entry name" value="Zn_ribbon_CSL"/>
    <property type="match status" value="1"/>
</dbReference>
<dbReference type="GO" id="GO:0003735">
    <property type="term" value="F:structural constituent of ribosome"/>
    <property type="evidence" value="ECO:0007669"/>
    <property type="project" value="InterPro"/>
</dbReference>
<dbReference type="Gene3D" id="1.10.287.110">
    <property type="entry name" value="DnaJ domain"/>
    <property type="match status" value="1"/>
</dbReference>
<dbReference type="PROSITE" id="PS50076">
    <property type="entry name" value="DNAJ_2"/>
    <property type="match status" value="1"/>
</dbReference>
<accession>A0A8H4JA68</accession>
<name>A0A8H4JA68_9HYPO</name>
<dbReference type="Proteomes" id="UP000605986">
    <property type="component" value="Unassembled WGS sequence"/>
</dbReference>
<dbReference type="Pfam" id="PF00226">
    <property type="entry name" value="DnaJ"/>
    <property type="match status" value="1"/>
</dbReference>
<evidence type="ECO:0000313" key="9">
    <source>
        <dbReference type="Proteomes" id="UP000605986"/>
    </source>
</evidence>
<dbReference type="InterPro" id="IPR037507">
    <property type="entry name" value="Ribosomal_mL59"/>
</dbReference>
<reference evidence="8" key="1">
    <citation type="submission" date="2020-01" db="EMBL/GenBank/DDBJ databases">
        <title>Identification and distribution of gene clusters putatively required for synthesis of sphingolipid metabolism inhibitors in phylogenetically diverse species of the filamentous fungus Fusarium.</title>
        <authorList>
            <person name="Kim H.-S."/>
            <person name="Busman M."/>
            <person name="Brown D.W."/>
            <person name="Divon H."/>
            <person name="Uhlig S."/>
            <person name="Proctor R.H."/>
        </authorList>
    </citation>
    <scope>NUCLEOTIDE SEQUENCE</scope>
    <source>
        <strain evidence="8">NRRL 53441</strain>
    </source>
</reference>
<dbReference type="AlphaFoldDB" id="A0A8H4JA68"/>
<evidence type="ECO:0000259" key="6">
    <source>
        <dbReference type="PROSITE" id="PS50076"/>
    </source>
</evidence>
<evidence type="ECO:0000256" key="4">
    <source>
        <dbReference type="ARBA" id="ARBA00022723"/>
    </source>
</evidence>
<evidence type="ECO:0000256" key="3">
    <source>
        <dbReference type="ARBA" id="ARBA00021797"/>
    </source>
</evidence>
<keyword evidence="4" id="KW-0479">Metal-binding</keyword>
<evidence type="ECO:0000256" key="2">
    <source>
        <dbReference type="ARBA" id="ARBA00006169"/>
    </source>
</evidence>
<feature type="domain" description="J" evidence="6">
    <location>
        <begin position="157"/>
        <end position="230"/>
    </location>
</feature>
<evidence type="ECO:0000313" key="8">
    <source>
        <dbReference type="EMBL" id="KAF4415920.1"/>
    </source>
</evidence>
<dbReference type="SMART" id="SM00271">
    <property type="entry name" value="DnaJ"/>
    <property type="match status" value="1"/>
</dbReference>
<evidence type="ECO:0000256" key="5">
    <source>
        <dbReference type="ARBA" id="ARBA00023004"/>
    </source>
</evidence>
<dbReference type="Gene3D" id="3.10.660.10">
    <property type="entry name" value="DPH Zinc finger"/>
    <property type="match status" value="1"/>
</dbReference>
<proteinExistence type="inferred from homology"/>
<keyword evidence="9" id="KW-1185">Reference proteome</keyword>
<gene>
    <name evidence="8" type="ORF">F53441_14587</name>
</gene>
<dbReference type="PANTHER" id="PTHR28041:SF1">
    <property type="entry name" value="LARGE RIBOSOMAL SUBUNIT PROTEIN ML59"/>
    <property type="match status" value="1"/>
</dbReference>
<dbReference type="InterPro" id="IPR001623">
    <property type="entry name" value="DnaJ_domain"/>
</dbReference>
<organism evidence="8 9">
    <name type="scientific">Fusarium austroafricanum</name>
    <dbReference type="NCBI Taxonomy" id="2364996"/>
    <lineage>
        <taxon>Eukaryota</taxon>
        <taxon>Fungi</taxon>
        <taxon>Dikarya</taxon>
        <taxon>Ascomycota</taxon>
        <taxon>Pezizomycotina</taxon>
        <taxon>Sordariomycetes</taxon>
        <taxon>Hypocreomycetidae</taxon>
        <taxon>Hypocreales</taxon>
        <taxon>Nectriaceae</taxon>
        <taxon>Fusarium</taxon>
        <taxon>Fusarium concolor species complex</taxon>
    </lineage>
</organism>
<dbReference type="OrthoDB" id="18529at2759"/>
<dbReference type="InterPro" id="IPR036671">
    <property type="entry name" value="DPH_MB_sf"/>
</dbReference>
<dbReference type="GO" id="GO:0046872">
    <property type="term" value="F:metal ion binding"/>
    <property type="evidence" value="ECO:0007669"/>
    <property type="project" value="UniProtKB-KW"/>
</dbReference>
<comment type="function">
    <text evidence="1">Required for the first step of diphthamide biosynthesis, the transfer of 3-amino-3-carboxypropyl from S-adenosyl-L-methionine to a histidine residue. Diphthamide is a post-translational modification of histidine which occurs in elongation factor 2.</text>
</comment>
<evidence type="ECO:0000259" key="7">
    <source>
        <dbReference type="PROSITE" id="PS51074"/>
    </source>
</evidence>
<evidence type="ECO:0000256" key="1">
    <source>
        <dbReference type="ARBA" id="ARBA00003474"/>
    </source>
</evidence>
<keyword evidence="5" id="KW-0408">Iron</keyword>
<dbReference type="PANTHER" id="PTHR28041">
    <property type="entry name" value="54S RIBOSOMAL PROTEIN L25, MITOCHONDRIAL"/>
    <property type="match status" value="1"/>
</dbReference>
<dbReference type="Pfam" id="PF18126">
    <property type="entry name" value="Mitoc_mL59"/>
    <property type="match status" value="1"/>
</dbReference>